<reference evidence="2 3" key="1">
    <citation type="journal article" date="2020" name="Nature">
        <title>Six reference-quality genomes reveal evolution of bat adaptations.</title>
        <authorList>
            <person name="Jebb D."/>
            <person name="Huang Z."/>
            <person name="Pippel M."/>
            <person name="Hughes G.M."/>
            <person name="Lavrichenko K."/>
            <person name="Devanna P."/>
            <person name="Winkler S."/>
            <person name="Jermiin L.S."/>
            <person name="Skirmuntt E.C."/>
            <person name="Katzourakis A."/>
            <person name="Burkitt-Gray L."/>
            <person name="Ray D.A."/>
            <person name="Sullivan K.A.M."/>
            <person name="Roscito J.G."/>
            <person name="Kirilenko B.M."/>
            <person name="Davalos L.M."/>
            <person name="Corthals A.P."/>
            <person name="Power M.L."/>
            <person name="Jones G."/>
            <person name="Ransome R.D."/>
            <person name="Dechmann D.K.N."/>
            <person name="Locatelli A.G."/>
            <person name="Puechmaille S.J."/>
            <person name="Fedrigo O."/>
            <person name="Jarvis E.D."/>
            <person name="Hiller M."/>
            <person name="Vernes S.C."/>
            <person name="Myers E.W."/>
            <person name="Teeling E.C."/>
        </authorList>
    </citation>
    <scope>NUCLEOTIDE SEQUENCE [LARGE SCALE GENOMIC DNA]</scope>
    <source>
        <strain evidence="2">MRhiFer1</strain>
        <tissue evidence="2">Lung</tissue>
    </source>
</reference>
<protein>
    <submittedName>
        <fullName evidence="2">Uncharacterized protein</fullName>
    </submittedName>
</protein>
<gene>
    <name evidence="2" type="ORF">mRhiFer1_010134</name>
</gene>
<name>A0A7J7XPY7_RHIFE</name>
<accession>A0A7J7XPY7</accession>
<keyword evidence="1" id="KW-0732">Signal</keyword>
<dbReference type="AlphaFoldDB" id="A0A7J7XPY7"/>
<organism evidence="2 3">
    <name type="scientific">Rhinolophus ferrumequinum</name>
    <name type="common">Greater horseshoe bat</name>
    <dbReference type="NCBI Taxonomy" id="59479"/>
    <lineage>
        <taxon>Eukaryota</taxon>
        <taxon>Metazoa</taxon>
        <taxon>Chordata</taxon>
        <taxon>Craniata</taxon>
        <taxon>Vertebrata</taxon>
        <taxon>Euteleostomi</taxon>
        <taxon>Mammalia</taxon>
        <taxon>Eutheria</taxon>
        <taxon>Laurasiatheria</taxon>
        <taxon>Chiroptera</taxon>
        <taxon>Yinpterochiroptera</taxon>
        <taxon>Rhinolophoidea</taxon>
        <taxon>Rhinolophidae</taxon>
        <taxon>Rhinolophinae</taxon>
        <taxon>Rhinolophus</taxon>
    </lineage>
</organism>
<dbReference type="EMBL" id="JACAGC010000008">
    <property type="protein sequence ID" value="KAF6351618.1"/>
    <property type="molecule type" value="Genomic_DNA"/>
</dbReference>
<evidence type="ECO:0000256" key="1">
    <source>
        <dbReference type="SAM" id="SignalP"/>
    </source>
</evidence>
<feature type="signal peptide" evidence="1">
    <location>
        <begin position="1"/>
        <end position="19"/>
    </location>
</feature>
<evidence type="ECO:0000313" key="3">
    <source>
        <dbReference type="Proteomes" id="UP000585614"/>
    </source>
</evidence>
<comment type="caution">
    <text evidence="2">The sequence shown here is derived from an EMBL/GenBank/DDBJ whole genome shotgun (WGS) entry which is preliminary data.</text>
</comment>
<evidence type="ECO:0000313" key="2">
    <source>
        <dbReference type="EMBL" id="KAF6351618.1"/>
    </source>
</evidence>
<dbReference type="Proteomes" id="UP000585614">
    <property type="component" value="Unassembled WGS sequence"/>
</dbReference>
<sequence length="217" mass="23715">MPTGPVGCARLFLVKQLWAAGTHSWGGGGGTTAGSEKAGEIGGGAGSAARFRLGSVRARRRASGRLYWGGRIGGTGAMETPCQSLAGSANQDCDQDVWDISAPPRSRQRPPFTRGLFLSILQNLEEEKTCQRLGEKERREQQPAKAAEWDANLKQKERDRGSVEEVSLDSILTTFKSLLKSFKVRARTLLHLITQVLTVKSNTRKKRGITPQNVYTF</sequence>
<feature type="chain" id="PRO_5029658581" evidence="1">
    <location>
        <begin position="20"/>
        <end position="217"/>
    </location>
</feature>
<proteinExistence type="predicted"/>